<dbReference type="Proteomes" id="UP001162131">
    <property type="component" value="Unassembled WGS sequence"/>
</dbReference>
<dbReference type="Pfam" id="PF01199">
    <property type="entry name" value="Ribosomal_L34e"/>
    <property type="match status" value="1"/>
</dbReference>
<dbReference type="EMBL" id="CAJZBQ010000002">
    <property type="protein sequence ID" value="CAG9310472.1"/>
    <property type="molecule type" value="Genomic_DNA"/>
</dbReference>
<sequence length="112" mass="12996">MVKRVILRKRCPYHTKSHKIRQVKTPGGRLLVHYVKKIAKGPHCKETGERLAGIPALRPKEYSRINKKDRTVSRAYGGVLSHKTVKDRIIRAFLTEEVKVIKKKMQQQKKAK</sequence>
<dbReference type="InterPro" id="IPR018065">
    <property type="entry name" value="Ribosomal_eL34_CS"/>
</dbReference>
<evidence type="ECO:0000313" key="6">
    <source>
        <dbReference type="Proteomes" id="UP001162131"/>
    </source>
</evidence>
<keyword evidence="6" id="KW-1185">Reference proteome</keyword>
<gene>
    <name evidence="4" type="ORF">BSTOLATCC_MIC1317</name>
    <name evidence="5" type="ORF">BSTOLATCC_MIC56991</name>
</gene>
<evidence type="ECO:0008006" key="7">
    <source>
        <dbReference type="Google" id="ProtNLM"/>
    </source>
</evidence>
<comment type="similarity">
    <text evidence="1">Belongs to the eukaryotic ribosomal protein eL34 family.</text>
</comment>
<dbReference type="GO" id="GO:0005840">
    <property type="term" value="C:ribosome"/>
    <property type="evidence" value="ECO:0007669"/>
    <property type="project" value="UniProtKB-KW"/>
</dbReference>
<dbReference type="EMBL" id="CAJZBQ010000055">
    <property type="protein sequence ID" value="CAG9332699.1"/>
    <property type="molecule type" value="Genomic_DNA"/>
</dbReference>
<name>A0AAU9I873_9CILI</name>
<keyword evidence="2" id="KW-0689">Ribosomal protein</keyword>
<evidence type="ECO:0000313" key="4">
    <source>
        <dbReference type="EMBL" id="CAG9310472.1"/>
    </source>
</evidence>
<organism evidence="4 6">
    <name type="scientific">Blepharisma stoltei</name>
    <dbReference type="NCBI Taxonomy" id="1481888"/>
    <lineage>
        <taxon>Eukaryota</taxon>
        <taxon>Sar</taxon>
        <taxon>Alveolata</taxon>
        <taxon>Ciliophora</taxon>
        <taxon>Postciliodesmatophora</taxon>
        <taxon>Heterotrichea</taxon>
        <taxon>Heterotrichida</taxon>
        <taxon>Blepharismidae</taxon>
        <taxon>Blepharisma</taxon>
    </lineage>
</organism>
<dbReference type="PROSITE" id="PS01145">
    <property type="entry name" value="RIBOSOMAL_L34E"/>
    <property type="match status" value="1"/>
</dbReference>
<dbReference type="InterPro" id="IPR008195">
    <property type="entry name" value="Ribosomal_eL34"/>
</dbReference>
<evidence type="ECO:0000256" key="2">
    <source>
        <dbReference type="ARBA" id="ARBA00022980"/>
    </source>
</evidence>
<evidence type="ECO:0000256" key="1">
    <source>
        <dbReference type="ARBA" id="ARBA00009875"/>
    </source>
</evidence>
<dbReference type="Gene3D" id="6.20.340.10">
    <property type="match status" value="1"/>
</dbReference>
<comment type="caution">
    <text evidence="4">The sequence shown here is derived from an EMBL/GenBank/DDBJ whole genome shotgun (WGS) entry which is preliminary data.</text>
</comment>
<evidence type="ECO:0000256" key="3">
    <source>
        <dbReference type="ARBA" id="ARBA00023274"/>
    </source>
</evidence>
<accession>A0AAU9I873</accession>
<protein>
    <recommendedName>
        <fullName evidence="7">60S ribosomal protein L34</fullName>
    </recommendedName>
</protein>
<proteinExistence type="inferred from homology"/>
<reference evidence="4" key="1">
    <citation type="submission" date="2021-09" db="EMBL/GenBank/DDBJ databases">
        <authorList>
            <consortium name="AG Swart"/>
            <person name="Singh M."/>
            <person name="Singh A."/>
            <person name="Seah K."/>
            <person name="Emmerich C."/>
        </authorList>
    </citation>
    <scope>NUCLEOTIDE SEQUENCE</scope>
    <source>
        <strain evidence="4">ATCC30299</strain>
    </source>
</reference>
<dbReference type="PRINTS" id="PR01250">
    <property type="entry name" value="RIBOSOMALL34"/>
</dbReference>
<dbReference type="GO" id="GO:0006412">
    <property type="term" value="P:translation"/>
    <property type="evidence" value="ECO:0007669"/>
    <property type="project" value="InterPro"/>
</dbReference>
<dbReference type="AlphaFoldDB" id="A0AAU9I873"/>
<evidence type="ECO:0000313" key="5">
    <source>
        <dbReference type="EMBL" id="CAG9332699.1"/>
    </source>
</evidence>
<dbReference type="GO" id="GO:0003735">
    <property type="term" value="F:structural constituent of ribosome"/>
    <property type="evidence" value="ECO:0007669"/>
    <property type="project" value="InterPro"/>
</dbReference>
<keyword evidence="3" id="KW-0687">Ribonucleoprotein</keyword>
<dbReference type="Gene3D" id="6.20.370.70">
    <property type="match status" value="1"/>
</dbReference>
<dbReference type="PANTHER" id="PTHR10759">
    <property type="entry name" value="60S RIBOSOMAL PROTEIN L34"/>
    <property type="match status" value="1"/>
</dbReference>
<dbReference type="GO" id="GO:1990904">
    <property type="term" value="C:ribonucleoprotein complex"/>
    <property type="evidence" value="ECO:0007669"/>
    <property type="project" value="UniProtKB-KW"/>
</dbReference>
<dbReference type="InterPro" id="IPR038562">
    <property type="entry name" value="Ribosomal_eL34_C_sf"/>
</dbReference>